<gene>
    <name evidence="5 10" type="primary">sucD</name>
    <name evidence="10" type="ORF">F4Y08_01615</name>
</gene>
<evidence type="ECO:0000256" key="8">
    <source>
        <dbReference type="RuleBase" id="RU000699"/>
    </source>
</evidence>
<comment type="catalytic activity">
    <reaction evidence="5">
        <text>GTP + succinate + CoA = succinyl-CoA + GDP + phosphate</text>
        <dbReference type="Rhea" id="RHEA:22120"/>
        <dbReference type="ChEBI" id="CHEBI:30031"/>
        <dbReference type="ChEBI" id="CHEBI:37565"/>
        <dbReference type="ChEBI" id="CHEBI:43474"/>
        <dbReference type="ChEBI" id="CHEBI:57287"/>
        <dbReference type="ChEBI" id="CHEBI:57292"/>
        <dbReference type="ChEBI" id="CHEBI:58189"/>
    </reaction>
</comment>
<dbReference type="PROSITE" id="PS01216">
    <property type="entry name" value="SUCCINYL_COA_LIG_1"/>
    <property type="match status" value="1"/>
</dbReference>
<keyword evidence="3 5" id="KW-0547">Nucleotide-binding</keyword>
<dbReference type="GO" id="GO:0000166">
    <property type="term" value="F:nucleotide binding"/>
    <property type="evidence" value="ECO:0007669"/>
    <property type="project" value="UniProtKB-KW"/>
</dbReference>
<keyword evidence="1 5" id="KW-0816">Tricarboxylic acid cycle</keyword>
<dbReference type="PROSITE" id="PS00399">
    <property type="entry name" value="SUCCINYL_COA_LIG_2"/>
    <property type="match status" value="1"/>
</dbReference>
<dbReference type="PRINTS" id="PR01798">
    <property type="entry name" value="SCOASYNTHASE"/>
</dbReference>
<dbReference type="Pfam" id="PF00549">
    <property type="entry name" value="Ligase_CoA"/>
    <property type="match status" value="1"/>
</dbReference>
<dbReference type="SUPFAM" id="SSF52210">
    <property type="entry name" value="Succinyl-CoA synthetase domains"/>
    <property type="match status" value="1"/>
</dbReference>
<evidence type="ECO:0000256" key="7">
    <source>
        <dbReference type="RuleBase" id="RU000677"/>
    </source>
</evidence>
<organism evidence="10">
    <name type="scientific">Caldilineaceae bacterium SB0662_bin_9</name>
    <dbReference type="NCBI Taxonomy" id="2605258"/>
    <lineage>
        <taxon>Bacteria</taxon>
        <taxon>Bacillati</taxon>
        <taxon>Chloroflexota</taxon>
        <taxon>Caldilineae</taxon>
        <taxon>Caldilineales</taxon>
        <taxon>Caldilineaceae</taxon>
    </lineage>
</organism>
<dbReference type="FunFam" id="3.40.50.261:FF:000006">
    <property type="entry name" value="Succinate--CoA ligase [ADP-forming] subunit alpha"/>
    <property type="match status" value="1"/>
</dbReference>
<comment type="subunit">
    <text evidence="5 8">Heterotetramer of two alpha and two beta subunits.</text>
</comment>
<dbReference type="EC" id="6.2.1.5" evidence="5"/>
<feature type="binding site" evidence="5">
    <location>
        <begin position="96"/>
        <end position="98"/>
    </location>
    <ligand>
        <name>CoA</name>
        <dbReference type="ChEBI" id="CHEBI:57287"/>
    </ligand>
</feature>
<dbReference type="InterPro" id="IPR017440">
    <property type="entry name" value="Cit_synth/succinyl-CoA_lig_AS"/>
</dbReference>
<evidence type="ECO:0000256" key="5">
    <source>
        <dbReference type="HAMAP-Rule" id="MF_01988"/>
    </source>
</evidence>
<dbReference type="Gene3D" id="3.40.50.261">
    <property type="entry name" value="Succinyl-CoA synthetase domains"/>
    <property type="match status" value="1"/>
</dbReference>
<comment type="pathway">
    <text evidence="5 8">Carbohydrate metabolism; tricarboxylic acid cycle; succinate from succinyl-CoA (ligase route): step 1/1.</text>
</comment>
<feature type="active site" description="Tele-phosphohistidine intermediate" evidence="5 6">
    <location>
        <position position="248"/>
    </location>
</feature>
<proteinExistence type="inferred from homology"/>
<dbReference type="InterPro" id="IPR003781">
    <property type="entry name" value="CoA-bd"/>
</dbReference>
<protein>
    <recommendedName>
        <fullName evidence="5">Succinate--CoA ligase [ADP-forming] subunit alpha</fullName>
        <ecNumber evidence="5">6.2.1.5</ecNumber>
    </recommendedName>
    <alternativeName>
        <fullName evidence="5">Succinyl-CoA synthetase subunit alpha</fullName>
        <shortName evidence="5">SCS-alpha</shortName>
    </alternativeName>
</protein>
<dbReference type="InterPro" id="IPR033847">
    <property type="entry name" value="Citrt_syn/SCS-alpha_CS"/>
</dbReference>
<dbReference type="PANTHER" id="PTHR11117:SF2">
    <property type="entry name" value="SUCCINATE--COA LIGASE [ADP_GDP-FORMING] SUBUNIT ALPHA, MITOCHONDRIAL"/>
    <property type="match status" value="1"/>
</dbReference>
<comment type="function">
    <text evidence="5 8">Succinyl-CoA synthetase functions in the citric acid cycle (TCA), coupling the hydrolysis of succinyl-CoA to the synthesis of either ATP or GTP and thus represents the only step of substrate-level phosphorylation in the TCA. The alpha subunit of the enzyme binds the substrates coenzyme A and phosphate, while succinate binding and nucleotide specificity is provided by the beta subunit.</text>
</comment>
<dbReference type="GO" id="GO:0009361">
    <property type="term" value="C:succinate-CoA ligase complex (ADP-forming)"/>
    <property type="evidence" value="ECO:0007669"/>
    <property type="project" value="TreeGrafter"/>
</dbReference>
<dbReference type="InterPro" id="IPR016102">
    <property type="entry name" value="Succinyl-CoA_synth-like"/>
</dbReference>
<evidence type="ECO:0000256" key="4">
    <source>
        <dbReference type="ARBA" id="ARBA00060724"/>
    </source>
</evidence>
<comment type="similarity">
    <text evidence="4 5 7">Belongs to the succinate/malate CoA ligase alpha subunit family.</text>
</comment>
<dbReference type="InterPro" id="IPR005811">
    <property type="entry name" value="SUCC_ACL_C"/>
</dbReference>
<evidence type="ECO:0000313" key="10">
    <source>
        <dbReference type="EMBL" id="MYD89024.1"/>
    </source>
</evidence>
<dbReference type="SMART" id="SM00881">
    <property type="entry name" value="CoA_binding"/>
    <property type="match status" value="1"/>
</dbReference>
<accession>A0A6B1DRE5</accession>
<dbReference type="EMBL" id="VXPY01000013">
    <property type="protein sequence ID" value="MYD89024.1"/>
    <property type="molecule type" value="Genomic_DNA"/>
</dbReference>
<dbReference type="InterPro" id="IPR036291">
    <property type="entry name" value="NAD(P)-bd_dom_sf"/>
</dbReference>
<keyword evidence="2 5" id="KW-0436">Ligase</keyword>
<dbReference type="FunFam" id="3.40.50.720:FF:000277">
    <property type="entry name" value="Succinate--CoA ligase [ADP-forming] subunit alpha"/>
    <property type="match status" value="1"/>
</dbReference>
<sequence>MSILIDADTRILVQGFTGRQGSFHAERMLEYGSRVIGGVTPGKGGQEVLGLPVWNSVAEAVAEQAVDSSIIFVPARFAADAIMEAADAGIGLICCITEHIPVHDMIQVRAYVSMKGCRLLGANCPGVISPGKSKMGIMPNQLFSPGTTGIVSRSGTLTYEVADALSQLGVGQSSVVGIGGDPIQGTNFIDVLKMFAGDPDTERVVMIGEIGGTAEQTAAEYLLAHHPNLPVFGFIAGVSAPPGKRMGHAGAIVSGGGGTSAADKINMFRSMGFPVADHVEQLAEIVKASLEGRD</sequence>
<evidence type="ECO:0000259" key="9">
    <source>
        <dbReference type="SMART" id="SM00881"/>
    </source>
</evidence>
<dbReference type="Pfam" id="PF02629">
    <property type="entry name" value="CoA_binding"/>
    <property type="match status" value="1"/>
</dbReference>
<name>A0A6B1DRE5_9CHLR</name>
<comment type="caution">
    <text evidence="10">The sequence shown here is derived from an EMBL/GenBank/DDBJ whole genome shotgun (WGS) entry which is preliminary data.</text>
</comment>
<evidence type="ECO:0000256" key="1">
    <source>
        <dbReference type="ARBA" id="ARBA00022532"/>
    </source>
</evidence>
<dbReference type="SUPFAM" id="SSF51735">
    <property type="entry name" value="NAD(P)-binding Rossmann-fold domains"/>
    <property type="match status" value="1"/>
</dbReference>
<dbReference type="UniPathway" id="UPA00223">
    <property type="reaction ID" value="UER00999"/>
</dbReference>
<dbReference type="HAMAP" id="MF_01988">
    <property type="entry name" value="Succ_CoA_alpha"/>
    <property type="match status" value="1"/>
</dbReference>
<dbReference type="Gene3D" id="3.40.50.720">
    <property type="entry name" value="NAD(P)-binding Rossmann-like Domain"/>
    <property type="match status" value="1"/>
</dbReference>
<dbReference type="GO" id="GO:0004776">
    <property type="term" value="F:succinate-CoA ligase (GDP-forming) activity"/>
    <property type="evidence" value="ECO:0007669"/>
    <property type="project" value="TreeGrafter"/>
</dbReference>
<dbReference type="PANTHER" id="PTHR11117">
    <property type="entry name" value="SUCCINYL-COA LIGASE SUBUNIT ALPHA"/>
    <property type="match status" value="1"/>
</dbReference>
<feature type="domain" description="CoA-binding" evidence="9">
    <location>
        <begin position="4"/>
        <end position="100"/>
    </location>
</feature>
<feature type="binding site" evidence="5">
    <location>
        <position position="43"/>
    </location>
    <ligand>
        <name>CoA</name>
        <dbReference type="ChEBI" id="CHEBI:57287"/>
    </ligand>
</feature>
<reference evidence="10" key="1">
    <citation type="submission" date="2019-09" db="EMBL/GenBank/DDBJ databases">
        <title>Characterisation of the sponge microbiome using genome-centric metagenomics.</title>
        <authorList>
            <person name="Engelberts J.P."/>
            <person name="Robbins S.J."/>
            <person name="De Goeij J.M."/>
            <person name="Aranda M."/>
            <person name="Bell S.C."/>
            <person name="Webster N.S."/>
        </authorList>
    </citation>
    <scope>NUCLEOTIDE SEQUENCE</scope>
    <source>
        <strain evidence="10">SB0662_bin_9</strain>
    </source>
</reference>
<dbReference type="NCBIfam" id="NF004230">
    <property type="entry name" value="PRK05678.1"/>
    <property type="match status" value="1"/>
</dbReference>
<dbReference type="InterPro" id="IPR005810">
    <property type="entry name" value="CoA_lig_alpha"/>
</dbReference>
<feature type="binding site" evidence="5">
    <location>
        <begin position="17"/>
        <end position="20"/>
    </location>
    <ligand>
        <name>CoA</name>
        <dbReference type="ChEBI" id="CHEBI:57287"/>
    </ligand>
</feature>
<dbReference type="PIRSF" id="PIRSF001553">
    <property type="entry name" value="SucCS_alpha"/>
    <property type="match status" value="1"/>
</dbReference>
<comment type="catalytic activity">
    <reaction evidence="5 8">
        <text>succinate + ATP + CoA = succinyl-CoA + ADP + phosphate</text>
        <dbReference type="Rhea" id="RHEA:17661"/>
        <dbReference type="ChEBI" id="CHEBI:30031"/>
        <dbReference type="ChEBI" id="CHEBI:30616"/>
        <dbReference type="ChEBI" id="CHEBI:43474"/>
        <dbReference type="ChEBI" id="CHEBI:57287"/>
        <dbReference type="ChEBI" id="CHEBI:57292"/>
        <dbReference type="ChEBI" id="CHEBI:456216"/>
        <dbReference type="EC" id="6.2.1.5"/>
    </reaction>
</comment>
<evidence type="ECO:0000256" key="6">
    <source>
        <dbReference type="PIRSR" id="PIRSR001553-1"/>
    </source>
</evidence>
<feature type="binding site" evidence="5">
    <location>
        <position position="159"/>
    </location>
    <ligand>
        <name>substrate</name>
        <note>ligand shared with subunit beta</note>
    </ligand>
</feature>
<dbReference type="GO" id="GO:0004775">
    <property type="term" value="F:succinate-CoA ligase (ADP-forming) activity"/>
    <property type="evidence" value="ECO:0007669"/>
    <property type="project" value="UniProtKB-UniRule"/>
</dbReference>
<dbReference type="NCBIfam" id="TIGR01019">
    <property type="entry name" value="sucCoAalpha"/>
    <property type="match status" value="1"/>
</dbReference>
<dbReference type="GO" id="GO:0006099">
    <property type="term" value="P:tricarboxylic acid cycle"/>
    <property type="evidence" value="ECO:0007669"/>
    <property type="project" value="UniProtKB-UniRule"/>
</dbReference>
<evidence type="ECO:0000256" key="2">
    <source>
        <dbReference type="ARBA" id="ARBA00022598"/>
    </source>
</evidence>
<dbReference type="AlphaFoldDB" id="A0A6B1DRE5"/>
<evidence type="ECO:0000256" key="3">
    <source>
        <dbReference type="ARBA" id="ARBA00022741"/>
    </source>
</evidence>